<feature type="chain" id="PRO_5015879693" description="Peptidase inhibitor I78 family protein" evidence="1">
    <location>
        <begin position="18"/>
        <end position="101"/>
    </location>
</feature>
<name>A0A2V4KZF4_AQUAC</name>
<evidence type="ECO:0000313" key="2">
    <source>
        <dbReference type="EMBL" id="PYC27271.1"/>
    </source>
</evidence>
<dbReference type="Proteomes" id="UP000248146">
    <property type="component" value="Unassembled WGS sequence"/>
</dbReference>
<dbReference type="PANTHER" id="PTHR39600">
    <property type="entry name" value="PEPTIDASE INHIBITOR I78 FAMILY PROTEIN"/>
    <property type="match status" value="1"/>
</dbReference>
<dbReference type="Gene3D" id="3.30.10.10">
    <property type="entry name" value="Trypsin Inhibitor V, subunit A"/>
    <property type="match status" value="1"/>
</dbReference>
<dbReference type="RefSeq" id="WP_110681573.1">
    <property type="nucleotide sequence ID" value="NZ_QJRX01000003.1"/>
</dbReference>
<feature type="signal peptide" evidence="1">
    <location>
        <begin position="1"/>
        <end position="17"/>
    </location>
</feature>
<protein>
    <recommendedName>
        <fullName evidence="4">Peptidase inhibitor I78 family protein</fullName>
    </recommendedName>
</protein>
<evidence type="ECO:0008006" key="4">
    <source>
        <dbReference type="Google" id="ProtNLM"/>
    </source>
</evidence>
<sequence>MNRILPLSALLAGALLAGCASSPQQDSAGAAKGDGRCNAEPVQYLLEERITTDLAERARIESGAAHLRVTHPNQPVTLDYNPQRLNIDIDDDDIIIRLSCG</sequence>
<dbReference type="InterPro" id="IPR021719">
    <property type="entry name" value="Prot_inh_I78"/>
</dbReference>
<proteinExistence type="predicted"/>
<evidence type="ECO:0000313" key="3">
    <source>
        <dbReference type="Proteomes" id="UP000248146"/>
    </source>
</evidence>
<dbReference type="Pfam" id="PF11720">
    <property type="entry name" value="Inhibitor_I78"/>
    <property type="match status" value="1"/>
</dbReference>
<evidence type="ECO:0000256" key="1">
    <source>
        <dbReference type="SAM" id="SignalP"/>
    </source>
</evidence>
<dbReference type="EMBL" id="QJRX01000003">
    <property type="protein sequence ID" value="PYC27271.1"/>
    <property type="molecule type" value="Genomic_DNA"/>
</dbReference>
<gene>
    <name evidence="2" type="ORF">DMO17_05870</name>
</gene>
<organism evidence="2 3">
    <name type="scientific">Aquipseudomonas alcaligenes</name>
    <name type="common">Pseudomonas alcaligenes</name>
    <dbReference type="NCBI Taxonomy" id="43263"/>
    <lineage>
        <taxon>Bacteria</taxon>
        <taxon>Pseudomonadati</taxon>
        <taxon>Pseudomonadota</taxon>
        <taxon>Gammaproteobacteria</taxon>
        <taxon>Pseudomonadales</taxon>
        <taxon>Pseudomonadaceae</taxon>
        <taxon>Aquipseudomonas</taxon>
    </lineage>
</organism>
<accession>A0A2V4KZF4</accession>
<dbReference type="AlphaFoldDB" id="A0A2V4KZF4"/>
<reference evidence="2 3" key="1">
    <citation type="submission" date="2018-06" db="EMBL/GenBank/DDBJ databases">
        <title>Pseudomonas diversity within urban Lake Michigan freshwaters.</title>
        <authorList>
            <person name="Batrich M."/>
            <person name="Hatzopoulos T."/>
            <person name="Putonti C."/>
        </authorList>
    </citation>
    <scope>NUCLEOTIDE SEQUENCE [LARGE SCALE GENOMIC DNA]</scope>
    <source>
        <strain evidence="2 3">MB-090714</strain>
    </source>
</reference>
<comment type="caution">
    <text evidence="2">The sequence shown here is derived from an EMBL/GenBank/DDBJ whole genome shotgun (WGS) entry which is preliminary data.</text>
</comment>
<dbReference type="OrthoDB" id="7917348at2"/>
<keyword evidence="1" id="KW-0732">Signal</keyword>
<dbReference type="PROSITE" id="PS51257">
    <property type="entry name" value="PROKAR_LIPOPROTEIN"/>
    <property type="match status" value="1"/>
</dbReference>
<dbReference type="PANTHER" id="PTHR39600:SF1">
    <property type="entry name" value="PEPTIDASE INHIBITOR I78 FAMILY PROTEIN"/>
    <property type="match status" value="1"/>
</dbReference>